<protein>
    <submittedName>
        <fullName evidence="1">Uncharacterized protein</fullName>
    </submittedName>
</protein>
<organism evidence="1 2">
    <name type="scientific">Natrarchaeobaculum sulfurireducens</name>
    <dbReference type="NCBI Taxonomy" id="2044521"/>
    <lineage>
        <taxon>Archaea</taxon>
        <taxon>Methanobacteriati</taxon>
        <taxon>Methanobacteriota</taxon>
        <taxon>Stenosarchaea group</taxon>
        <taxon>Halobacteria</taxon>
        <taxon>Halobacteriales</taxon>
        <taxon>Natrialbaceae</taxon>
        <taxon>Natrarchaeobaculum</taxon>
    </lineage>
</organism>
<evidence type="ECO:0000313" key="1">
    <source>
        <dbReference type="EMBL" id="AXR83560.1"/>
    </source>
</evidence>
<dbReference type="Proteomes" id="UP000258613">
    <property type="component" value="Chromosome"/>
</dbReference>
<dbReference type="AlphaFoldDB" id="A0A346PVL5"/>
<name>A0A346PVL5_9EURY</name>
<sequence>MHSSPETNASRMHELRSNVSGRLQGDALGLSGLWWKQVPVFAGPDGLERFVHVEWSAYGG</sequence>
<reference evidence="2" key="1">
    <citation type="submission" date="2018-02" db="EMBL/GenBank/DDBJ databases">
        <title>Phenotypic and genomic properties of facultatively anaerobic sulfur-reducing natronoarchaea from hypersaline soda lakes.</title>
        <authorList>
            <person name="Sorokin D.Y."/>
            <person name="Kublanov I.V."/>
            <person name="Roman P."/>
            <person name="Sinninghe Damste J.S."/>
            <person name="Golyshin P.N."/>
            <person name="Rojo D."/>
            <person name="Ciordia S."/>
            <person name="Mena M.D.C."/>
            <person name="Ferrer M."/>
            <person name="Messina E."/>
            <person name="Smedile F."/>
            <person name="La Spada G."/>
            <person name="La Cono V."/>
            <person name="Yakimov M.M."/>
        </authorList>
    </citation>
    <scope>NUCLEOTIDE SEQUENCE [LARGE SCALE GENOMIC DNA]</scope>
    <source>
        <strain evidence="2">AArc-Mg</strain>
    </source>
</reference>
<evidence type="ECO:0000313" key="2">
    <source>
        <dbReference type="Proteomes" id="UP000258613"/>
    </source>
</evidence>
<gene>
    <name evidence="1" type="ORF">AArcMg_3587</name>
</gene>
<accession>A0A346PVL5</accession>
<dbReference type="KEGG" id="nag:AArcMg_3587"/>
<proteinExistence type="predicted"/>
<keyword evidence="2" id="KW-1185">Reference proteome</keyword>
<dbReference type="EMBL" id="CP027033">
    <property type="protein sequence ID" value="AXR83560.1"/>
    <property type="molecule type" value="Genomic_DNA"/>
</dbReference>